<feature type="compositionally biased region" description="Polar residues" evidence="5">
    <location>
        <begin position="275"/>
        <end position="288"/>
    </location>
</feature>
<dbReference type="Gene3D" id="2.30.30.380">
    <property type="entry name" value="Zn-finger domain of Sec23/24"/>
    <property type="match status" value="1"/>
</dbReference>
<evidence type="ECO:0000256" key="1">
    <source>
        <dbReference type="ARBA" id="ARBA00022723"/>
    </source>
</evidence>
<dbReference type="GO" id="GO:0008270">
    <property type="term" value="F:zinc ion binding"/>
    <property type="evidence" value="ECO:0007669"/>
    <property type="project" value="UniProtKB-KW"/>
</dbReference>
<feature type="domain" description="WLM" evidence="7">
    <location>
        <begin position="1"/>
        <end position="197"/>
    </location>
</feature>
<dbReference type="InterPro" id="IPR013536">
    <property type="entry name" value="WLM_dom"/>
</dbReference>
<accession>A0A8H4N6B4</accession>
<dbReference type="EMBL" id="WWBZ02000016">
    <property type="protein sequence ID" value="KAF4308863.1"/>
    <property type="molecule type" value="Genomic_DNA"/>
</dbReference>
<feature type="domain" description="RanBP2-type" evidence="6">
    <location>
        <begin position="350"/>
        <end position="379"/>
    </location>
</feature>
<dbReference type="InterPro" id="IPR053000">
    <property type="entry name" value="WSS1-like_metalloprotease"/>
</dbReference>
<keyword evidence="2 4" id="KW-0863">Zinc-finger</keyword>
<dbReference type="PROSITE" id="PS51397">
    <property type="entry name" value="WLM"/>
    <property type="match status" value="1"/>
</dbReference>
<dbReference type="PROSITE" id="PS50199">
    <property type="entry name" value="ZF_RANBP2_2"/>
    <property type="match status" value="1"/>
</dbReference>
<evidence type="ECO:0000256" key="2">
    <source>
        <dbReference type="ARBA" id="ARBA00022771"/>
    </source>
</evidence>
<proteinExistence type="predicted"/>
<dbReference type="GO" id="GO:0006281">
    <property type="term" value="P:DNA repair"/>
    <property type="evidence" value="ECO:0007669"/>
    <property type="project" value="TreeGrafter"/>
</dbReference>
<protein>
    <submittedName>
        <fullName evidence="8">Zinc finger RanBP2-type protein</fullName>
    </submittedName>
</protein>
<dbReference type="AlphaFoldDB" id="A0A8H4N6B4"/>
<feature type="region of interest" description="Disordered" evidence="5">
    <location>
        <begin position="258"/>
        <end position="338"/>
    </location>
</feature>
<dbReference type="Proteomes" id="UP000572817">
    <property type="component" value="Unassembled WGS sequence"/>
</dbReference>
<feature type="compositionally biased region" description="Basic and acidic residues" evidence="5">
    <location>
        <begin position="154"/>
        <end position="163"/>
    </location>
</feature>
<keyword evidence="3" id="KW-0862">Zinc</keyword>
<dbReference type="PROSITE" id="PS01358">
    <property type="entry name" value="ZF_RANBP2_1"/>
    <property type="match status" value="1"/>
</dbReference>
<evidence type="ECO:0000256" key="3">
    <source>
        <dbReference type="ARBA" id="ARBA00022833"/>
    </source>
</evidence>
<name>A0A8H4N6B4_9PEZI</name>
<evidence type="ECO:0000313" key="8">
    <source>
        <dbReference type="EMBL" id="KAF4308863.1"/>
    </source>
</evidence>
<keyword evidence="9" id="KW-1185">Reference proteome</keyword>
<evidence type="ECO:0000259" key="6">
    <source>
        <dbReference type="PROSITE" id="PS50199"/>
    </source>
</evidence>
<dbReference type="PANTHER" id="PTHR46622">
    <property type="entry name" value="DNA-DEPENDENT METALLOPROTEASE WSS1"/>
    <property type="match status" value="1"/>
</dbReference>
<sequence length="429" mass="47482">MARREIDPQFGSYMHIRHLSRQDEALSLLRKLASVVKPIMRKRNWKVGELAEFLPPQWNLLGLNVNRGQTIFIRLRHGADPKQFLPYDSLIETMLHELSHNECGPHDKKFYKLWDELREEYYALKRQGYTGEGFLGQGQKVGGKAVPLGEVRRQARAAAEKRKTPSTGSGQKLGGAAAPRGSDMRKVIADAVERRNKITQGCGSGDYAVERKAEDEARRLGFRTKAEMDDADKLAIAIAMMEGDRDAHRQDMRELGASQEGLSWSPERGLEMASSEHSAGVQNNNVPSATPIKRSFSTPHGAASNSSVSTPRPGRPVSRLVGEKPASTQAKSKSEVIDLTADSPKKEISQASTWTCEICTLINDMQHLCCDACGVERPDSVTERASMNVQDQAPPVPPRPLGWNCMRCGTFMESKWWTCSACGSMKASS</sequence>
<dbReference type="GO" id="GO:0005634">
    <property type="term" value="C:nucleus"/>
    <property type="evidence" value="ECO:0007669"/>
    <property type="project" value="TreeGrafter"/>
</dbReference>
<keyword evidence="1" id="KW-0479">Metal-binding</keyword>
<reference evidence="8" key="1">
    <citation type="submission" date="2020-04" db="EMBL/GenBank/DDBJ databases">
        <title>Genome Assembly and Annotation of Botryosphaeria dothidea sdau 11-99, a Latent Pathogen of Apple Fruit Ring Rot in China.</title>
        <authorList>
            <person name="Yu C."/>
            <person name="Diao Y."/>
            <person name="Lu Q."/>
            <person name="Zhao J."/>
            <person name="Cui S."/>
            <person name="Peng C."/>
            <person name="He B."/>
            <person name="Liu H."/>
        </authorList>
    </citation>
    <scope>NUCLEOTIDE SEQUENCE [LARGE SCALE GENOMIC DNA]</scope>
    <source>
        <strain evidence="8">Sdau11-99</strain>
    </source>
</reference>
<gene>
    <name evidence="8" type="ORF">GTA08_BOTSDO02609</name>
</gene>
<dbReference type="PANTHER" id="PTHR46622:SF1">
    <property type="entry name" value="DNA-DEPENDENT METALLOPROTEASE WSS1"/>
    <property type="match status" value="1"/>
</dbReference>
<comment type="caution">
    <text evidence="8">The sequence shown here is derived from an EMBL/GenBank/DDBJ whole genome shotgun (WGS) entry which is preliminary data.</text>
</comment>
<feature type="region of interest" description="Disordered" evidence="5">
    <location>
        <begin position="154"/>
        <end position="181"/>
    </location>
</feature>
<dbReference type="InterPro" id="IPR001876">
    <property type="entry name" value="Znf_RanBP2"/>
</dbReference>
<organism evidence="8 9">
    <name type="scientific">Botryosphaeria dothidea</name>
    <dbReference type="NCBI Taxonomy" id="55169"/>
    <lineage>
        <taxon>Eukaryota</taxon>
        <taxon>Fungi</taxon>
        <taxon>Dikarya</taxon>
        <taxon>Ascomycota</taxon>
        <taxon>Pezizomycotina</taxon>
        <taxon>Dothideomycetes</taxon>
        <taxon>Dothideomycetes incertae sedis</taxon>
        <taxon>Botryosphaeriales</taxon>
        <taxon>Botryosphaeriaceae</taxon>
        <taxon>Botryosphaeria</taxon>
    </lineage>
</organism>
<dbReference type="Pfam" id="PF08325">
    <property type="entry name" value="WLM"/>
    <property type="match status" value="1"/>
</dbReference>
<evidence type="ECO:0000256" key="4">
    <source>
        <dbReference type="PROSITE-ProRule" id="PRU00322"/>
    </source>
</evidence>
<evidence type="ECO:0000259" key="7">
    <source>
        <dbReference type="PROSITE" id="PS51397"/>
    </source>
</evidence>
<feature type="compositionally biased region" description="Polar residues" evidence="5">
    <location>
        <begin position="295"/>
        <end position="310"/>
    </location>
</feature>
<evidence type="ECO:0000256" key="5">
    <source>
        <dbReference type="SAM" id="MobiDB-lite"/>
    </source>
</evidence>
<evidence type="ECO:0000313" key="9">
    <source>
        <dbReference type="Proteomes" id="UP000572817"/>
    </source>
</evidence>
<dbReference type="GO" id="GO:0008237">
    <property type="term" value="F:metallopeptidase activity"/>
    <property type="evidence" value="ECO:0007669"/>
    <property type="project" value="TreeGrafter"/>
</dbReference>
<dbReference type="OrthoDB" id="261960at2759"/>